<feature type="compositionally biased region" description="Gly residues" evidence="15">
    <location>
        <begin position="847"/>
        <end position="859"/>
    </location>
</feature>
<keyword evidence="14" id="KW-0862">Zinc</keyword>
<dbReference type="STRING" id="403673.A0A177WX05"/>
<dbReference type="GO" id="GO:0008270">
    <property type="term" value="F:zinc ion binding"/>
    <property type="evidence" value="ECO:0007669"/>
    <property type="project" value="UniProtKB-KW"/>
</dbReference>
<dbReference type="PROSITE" id="PS50158">
    <property type="entry name" value="ZF_CCHC"/>
    <property type="match status" value="1"/>
</dbReference>
<feature type="domain" description="CCHC-type" evidence="16">
    <location>
        <begin position="173"/>
        <end position="186"/>
    </location>
</feature>
<evidence type="ECO:0000256" key="10">
    <source>
        <dbReference type="ARBA" id="ARBA00023242"/>
    </source>
</evidence>
<feature type="compositionally biased region" description="Basic residues" evidence="15">
    <location>
        <begin position="1081"/>
        <end position="1094"/>
    </location>
</feature>
<comment type="subunit">
    <text evidence="12">Interacts with RAI1; the interaction is direct, stabilizes RAT1 protein structure and may stimulate its exoribonuclease activity. The interaction also stimulates RAI1 pyrophosphohydrolase activity, probably by recruiting it to mRNA substrates.</text>
</comment>
<dbReference type="OrthoDB" id="372487at2759"/>
<comment type="similarity">
    <text evidence="2 13">Belongs to the 5'-3' exonuclease family. XRN2/RAT1 subfamily.</text>
</comment>
<protein>
    <recommendedName>
        <fullName evidence="13">5'-3' exoribonuclease</fullName>
        <ecNumber evidence="13">3.1.13.-</ecNumber>
    </recommendedName>
</protein>
<comment type="subcellular location">
    <subcellularLocation>
        <location evidence="1">Nucleus</location>
    </subcellularLocation>
</comment>
<keyword evidence="3" id="KW-0804">Transcription</keyword>
<keyword evidence="6 13" id="KW-0540">Nuclease</keyword>
<reference evidence="17 18" key="1">
    <citation type="submission" date="2006-10" db="EMBL/GenBank/DDBJ databases">
        <title>The Genome Sequence of Batrachochytrium dendrobatidis JEL423.</title>
        <authorList>
            <consortium name="The Broad Institute Genome Sequencing Platform"/>
            <person name="Birren B."/>
            <person name="Lander E."/>
            <person name="Galagan J."/>
            <person name="Cuomo C."/>
            <person name="Devon K."/>
            <person name="Jaffe D."/>
            <person name="Butler J."/>
            <person name="Alvarez P."/>
            <person name="Gnerre S."/>
            <person name="Grabherr M."/>
            <person name="Kleber M."/>
            <person name="Mauceli E."/>
            <person name="Brockman W."/>
            <person name="Young S."/>
            <person name="LaButti K."/>
            <person name="Sykes S."/>
            <person name="DeCaprio D."/>
            <person name="Crawford M."/>
            <person name="Koehrsen M."/>
            <person name="Engels R."/>
            <person name="Montgomery P."/>
            <person name="Pearson M."/>
            <person name="Howarth C."/>
            <person name="Larson L."/>
            <person name="White J."/>
            <person name="O'Leary S."/>
            <person name="Kodira C."/>
            <person name="Zeng Q."/>
            <person name="Yandava C."/>
            <person name="Alvarado L."/>
            <person name="Longcore J."/>
            <person name="James T."/>
        </authorList>
    </citation>
    <scope>NUCLEOTIDE SEQUENCE [LARGE SCALE GENOMIC DNA]</scope>
    <source>
        <strain evidence="17 18">JEL423</strain>
    </source>
</reference>
<keyword evidence="4" id="KW-0698">rRNA processing</keyword>
<dbReference type="SUPFAM" id="SSF57756">
    <property type="entry name" value="Retrovirus zinc finger-like domains"/>
    <property type="match status" value="1"/>
</dbReference>
<feature type="region of interest" description="Disordered" evidence="15">
    <location>
        <begin position="824"/>
        <end position="903"/>
    </location>
</feature>
<dbReference type="GO" id="GO:0006364">
    <property type="term" value="P:rRNA processing"/>
    <property type="evidence" value="ECO:0007669"/>
    <property type="project" value="UniProtKB-KW"/>
</dbReference>
<feature type="region of interest" description="Disordered" evidence="15">
    <location>
        <begin position="314"/>
        <end position="358"/>
    </location>
</feature>
<evidence type="ECO:0000256" key="6">
    <source>
        <dbReference type="ARBA" id="ARBA00022722"/>
    </source>
</evidence>
<dbReference type="GO" id="GO:0006397">
    <property type="term" value="P:mRNA processing"/>
    <property type="evidence" value="ECO:0007669"/>
    <property type="project" value="UniProtKB-UniRule"/>
</dbReference>
<name>A0A177WX05_BATDL</name>
<keyword evidence="9" id="KW-0175">Coiled coil</keyword>
<comment type="function">
    <text evidence="11">Possesses 5'-&gt;3' exoribonuclease activity. Required for the processing of nuclear mRNA and rRNA precursors. May promote the termination of transcription by RNA polymerase II. Essential for vegetative cell growth and chromosome segregation.</text>
</comment>
<feature type="region of interest" description="Disordered" evidence="15">
    <location>
        <begin position="1018"/>
        <end position="1094"/>
    </location>
</feature>
<evidence type="ECO:0000256" key="7">
    <source>
        <dbReference type="ARBA" id="ARBA00022801"/>
    </source>
</evidence>
<evidence type="ECO:0000256" key="3">
    <source>
        <dbReference type="ARBA" id="ARBA00022472"/>
    </source>
</evidence>
<dbReference type="GO" id="GO:0006353">
    <property type="term" value="P:DNA-templated transcription termination"/>
    <property type="evidence" value="ECO:0007669"/>
    <property type="project" value="UniProtKB-KW"/>
</dbReference>
<evidence type="ECO:0000256" key="5">
    <source>
        <dbReference type="ARBA" id="ARBA00022664"/>
    </source>
</evidence>
<dbReference type="Proteomes" id="UP000077115">
    <property type="component" value="Unassembled WGS sequence"/>
</dbReference>
<dbReference type="PANTHER" id="PTHR12341:SF41">
    <property type="entry name" value="5'-3' EXORIBONUCLEASE 2"/>
    <property type="match status" value="1"/>
</dbReference>
<feature type="compositionally biased region" description="Low complexity" evidence="15">
    <location>
        <begin position="922"/>
        <end position="965"/>
    </location>
</feature>
<dbReference type="AlphaFoldDB" id="A0A177WX05"/>
<dbReference type="InterPro" id="IPR001878">
    <property type="entry name" value="Znf_CCHC"/>
</dbReference>
<dbReference type="Gene3D" id="1.25.40.1050">
    <property type="match status" value="1"/>
</dbReference>
<dbReference type="InterPro" id="IPR004859">
    <property type="entry name" value="Xrn1_N"/>
</dbReference>
<comment type="function">
    <text evidence="13">Possesses 5'-&gt;3' exoribonuclease activity. May promote termination of transcription by RNA polymerase II.</text>
</comment>
<keyword evidence="14" id="KW-0863">Zinc-finger</keyword>
<organism evidence="17 18">
    <name type="scientific">Batrachochytrium dendrobatidis (strain JEL423)</name>
    <dbReference type="NCBI Taxonomy" id="403673"/>
    <lineage>
        <taxon>Eukaryota</taxon>
        <taxon>Fungi</taxon>
        <taxon>Fungi incertae sedis</taxon>
        <taxon>Chytridiomycota</taxon>
        <taxon>Chytridiomycota incertae sedis</taxon>
        <taxon>Chytridiomycetes</taxon>
        <taxon>Rhizophydiales</taxon>
        <taxon>Rhizophydiales incertae sedis</taxon>
        <taxon>Batrachochytrium</taxon>
    </lineage>
</organism>
<evidence type="ECO:0000313" key="18">
    <source>
        <dbReference type="Proteomes" id="UP000077115"/>
    </source>
</evidence>
<keyword evidence="8 13" id="KW-0269">Exonuclease</keyword>
<evidence type="ECO:0000256" key="4">
    <source>
        <dbReference type="ARBA" id="ARBA00022552"/>
    </source>
</evidence>
<keyword evidence="10" id="KW-0539">Nucleus</keyword>
<sequence>MHSLYCNQSLDGVAPRAKMNQQRSRRFRAAQEEQQKKDAEDRIRKQLMEDGHTQAETVKKAHFDSNCITPGTPFMDQLAICLRYYVAKKLSEDAGWNGLKVIISDASIPGEGEHKIMDYIRRQRNQPGYDAQTHHVLYGLDADLIMLALATHEPHFNILREDVFFKDGKQNGCFICGKVGHMAWQCTGKKADNANQIAEKTIATGEKPYIFLHVNVLREYLEVELSVPNLSFEWDFERAIDDWVFLCFFVGNDFLPHLPSLEIREGAIDQLIKLWKQYLDQWGGFLTDSGDLELKRVQELMIELGKVEDATFQKRREEEERRRQNRIRRKQDTKNRLEGHGRNNRAESHKRFPTDEPIEILEQMTDLEVLPVRGTDPKKRGDLNRKAVKIASGTKKENLAAAEVLRNRLAASKSATLSADNSSKPDQDAAVVSSKKSASGKKRTVDEAQALSESDKGDTSTKTQSISDHSSKRVAMDATLDGSDNPIETDEMEEIVVESTSVAAIPPKPVLVPVPVEAATPTAQVDSDDEAPADDVRLWESGWKQRYYRTKFQVELDDTSFREQVVTSYVEGLCWVLKYYYQGVQSWKWYYPYHYAPFSSDCDFIGRLDIKFELGTPFLPVEQLMGVLPAASMQHIPPPLRPLMTEPSSNIIDFYPVDFPIDLNGKKYSWQGVALLPFIDENRLLKAIVPIYNQFSEDEKRRNTLGHEIVVVGATHPLFDDFCGLYGHGGHTKMVPLDPVRSDKFFGFVEPEDTFTAPGSSFESPLEDLGMTAIESNNSLSAKYFMPVTPAGYKYLARLLPQVQFPKKVLDESDRHAVRVGYNSQRNGRRGGSVRINRGGAQRVTGMGPGNNGHNGGGYAHSRGGYNDRNSHRGGYQNGQPHRALHASNGSEQPYMGGGGYGSYSDHGRNLSGNHGAAYTPSNYSYGNNQYESQSNYSNNPSRGGPPSYGNNGRSGSSRGGYSHHQQQEHGHGQHRNQYQQSNYGGGYAQQYPASEGQFGNNQPQQGAAIVTNLLNQLSGDSHGQHRPPQHEGYQNSWSSYEAPHNPASRGGHHPHSAQTSQHPAGNIGWNRNVSNGQRGRGSRGGRGSHRGQR</sequence>
<evidence type="ECO:0000256" key="11">
    <source>
        <dbReference type="ARBA" id="ARBA00046137"/>
    </source>
</evidence>
<dbReference type="InterPro" id="IPR036875">
    <property type="entry name" value="Znf_CCHC_sf"/>
</dbReference>
<dbReference type="VEuPathDB" id="FungiDB:BDEG_27224"/>
<dbReference type="FunFam" id="1.25.40.1050:FF:000002">
    <property type="entry name" value="5'-3' exoribonuclease"/>
    <property type="match status" value="1"/>
</dbReference>
<dbReference type="Gene3D" id="3.40.50.12390">
    <property type="match status" value="1"/>
</dbReference>
<keyword evidence="14" id="KW-0479">Metal-binding</keyword>
<dbReference type="InterPro" id="IPR027073">
    <property type="entry name" value="5_3_exoribonuclease"/>
</dbReference>
<dbReference type="PIRSF" id="PIRSF037239">
    <property type="entry name" value="Exonuclease_Xrn2"/>
    <property type="match status" value="1"/>
</dbReference>
<dbReference type="PANTHER" id="PTHR12341">
    <property type="entry name" value="5'-&gt;3' EXORIBONUCLEASE"/>
    <property type="match status" value="1"/>
</dbReference>
<dbReference type="InterPro" id="IPR041412">
    <property type="entry name" value="Xrn1_helical"/>
</dbReference>
<evidence type="ECO:0000256" key="12">
    <source>
        <dbReference type="ARBA" id="ARBA00046943"/>
    </source>
</evidence>
<evidence type="ECO:0000256" key="8">
    <source>
        <dbReference type="ARBA" id="ARBA00022839"/>
    </source>
</evidence>
<dbReference type="CDD" id="cd18673">
    <property type="entry name" value="PIN_XRN1-2-like"/>
    <property type="match status" value="1"/>
</dbReference>
<keyword evidence="7 13" id="KW-0378">Hydrolase</keyword>
<keyword evidence="3" id="KW-0805">Transcription regulation</keyword>
<accession>A0A177WX05</accession>
<keyword evidence="3" id="KW-0806">Transcription termination</keyword>
<evidence type="ECO:0000259" key="16">
    <source>
        <dbReference type="PROSITE" id="PS50158"/>
    </source>
</evidence>
<evidence type="ECO:0000256" key="1">
    <source>
        <dbReference type="ARBA" id="ARBA00004123"/>
    </source>
</evidence>
<dbReference type="SMART" id="SM00343">
    <property type="entry name" value="ZnF_C2HC"/>
    <property type="match status" value="1"/>
</dbReference>
<evidence type="ECO:0000256" key="9">
    <source>
        <dbReference type="ARBA" id="ARBA00023054"/>
    </source>
</evidence>
<evidence type="ECO:0000256" key="2">
    <source>
        <dbReference type="ARBA" id="ARBA00006994"/>
    </source>
</evidence>
<dbReference type="FunFam" id="3.40.50.12390:FF:000001">
    <property type="entry name" value="5'-3' exoribonuclease"/>
    <property type="match status" value="1"/>
</dbReference>
<dbReference type="GO" id="GO:0005634">
    <property type="term" value="C:nucleus"/>
    <property type="evidence" value="ECO:0007669"/>
    <property type="project" value="UniProtKB-SubCell"/>
</dbReference>
<reference evidence="17 18" key="2">
    <citation type="submission" date="2016-05" db="EMBL/GenBank/DDBJ databases">
        <title>Lineage-specific infection strategies underlie the spectrum of fungal disease in amphibians.</title>
        <authorList>
            <person name="Cuomo C.A."/>
            <person name="Farrer R.A."/>
            <person name="James T."/>
            <person name="Longcore J."/>
            <person name="Birren B."/>
        </authorList>
    </citation>
    <scope>NUCLEOTIDE SEQUENCE [LARGE SCALE GENOMIC DNA]</scope>
    <source>
        <strain evidence="17 18">JEL423</strain>
    </source>
</reference>
<feature type="compositionally biased region" description="Basic and acidic residues" evidence="15">
    <location>
        <begin position="330"/>
        <end position="354"/>
    </location>
</feature>
<gene>
    <name evidence="17" type="ORF">BDEG_27224</name>
</gene>
<evidence type="ECO:0000256" key="14">
    <source>
        <dbReference type="PROSITE-ProRule" id="PRU00047"/>
    </source>
</evidence>
<keyword evidence="5 13" id="KW-0507">mRNA processing</keyword>
<dbReference type="Pfam" id="PF17846">
    <property type="entry name" value="XRN_M"/>
    <property type="match status" value="2"/>
</dbReference>
<feature type="region of interest" description="Disordered" evidence="15">
    <location>
        <begin position="921"/>
        <end position="1004"/>
    </location>
</feature>
<dbReference type="EMBL" id="DS022311">
    <property type="protein sequence ID" value="OAJ43910.1"/>
    <property type="molecule type" value="Genomic_DNA"/>
</dbReference>
<proteinExistence type="inferred from homology"/>
<feature type="region of interest" description="Disordered" evidence="15">
    <location>
        <begin position="414"/>
        <end position="486"/>
    </location>
</feature>
<evidence type="ECO:0000256" key="13">
    <source>
        <dbReference type="PIRNR" id="PIRNR037239"/>
    </source>
</evidence>
<dbReference type="Pfam" id="PF03159">
    <property type="entry name" value="XRN_N"/>
    <property type="match status" value="1"/>
</dbReference>
<dbReference type="GO" id="GO:0003723">
    <property type="term" value="F:RNA binding"/>
    <property type="evidence" value="ECO:0007669"/>
    <property type="project" value="TreeGrafter"/>
</dbReference>
<dbReference type="EC" id="3.1.13.-" evidence="13"/>
<dbReference type="InterPro" id="IPR017151">
    <property type="entry name" value="Xrn2/3/4"/>
</dbReference>
<dbReference type="GO" id="GO:0000956">
    <property type="term" value="P:nuclear-transcribed mRNA catabolic process"/>
    <property type="evidence" value="ECO:0007669"/>
    <property type="project" value="TreeGrafter"/>
</dbReference>
<evidence type="ECO:0000256" key="15">
    <source>
        <dbReference type="SAM" id="MobiDB-lite"/>
    </source>
</evidence>
<feature type="compositionally biased region" description="Polar residues" evidence="15">
    <location>
        <begin position="414"/>
        <end position="424"/>
    </location>
</feature>
<evidence type="ECO:0000313" key="17">
    <source>
        <dbReference type="EMBL" id="OAJ43910.1"/>
    </source>
</evidence>
<dbReference type="GO" id="GO:0004534">
    <property type="term" value="F:5'-3' RNA exonuclease activity"/>
    <property type="evidence" value="ECO:0007669"/>
    <property type="project" value="UniProtKB-UniRule"/>
</dbReference>